<dbReference type="Pfam" id="PF09490">
    <property type="entry name" value="CbtA"/>
    <property type="match status" value="1"/>
</dbReference>
<dbReference type="RefSeq" id="WP_184668273.1">
    <property type="nucleotide sequence ID" value="NZ_BAABAI010000039.1"/>
</dbReference>
<reference evidence="2 3" key="1">
    <citation type="submission" date="2020-08" db="EMBL/GenBank/DDBJ databases">
        <title>Sequencing the genomes of 1000 actinobacteria strains.</title>
        <authorList>
            <person name="Klenk H.-P."/>
        </authorList>
    </citation>
    <scope>NUCLEOTIDE SEQUENCE [LARGE SCALE GENOMIC DNA]</scope>
    <source>
        <strain evidence="2 3">DSM 45084</strain>
    </source>
</reference>
<feature type="transmembrane region" description="Helical" evidence="1">
    <location>
        <begin position="68"/>
        <end position="90"/>
    </location>
</feature>
<evidence type="ECO:0000313" key="2">
    <source>
        <dbReference type="EMBL" id="MBB4964958.1"/>
    </source>
</evidence>
<keyword evidence="1" id="KW-0472">Membrane</keyword>
<keyword evidence="1" id="KW-0812">Transmembrane</keyword>
<accession>A0A7W7T1R9</accession>
<proteinExistence type="predicted"/>
<feature type="transmembrane region" description="Helical" evidence="1">
    <location>
        <begin position="7"/>
        <end position="30"/>
    </location>
</feature>
<dbReference type="InterPro" id="IPR012666">
    <property type="entry name" value="CbtA_put"/>
</dbReference>
<protein>
    <submittedName>
        <fullName evidence="2">Putative membrane protein YeaQ/YmgE (Transglycosylase-associated protein family)</fullName>
    </submittedName>
</protein>
<feature type="transmembrane region" description="Helical" evidence="1">
    <location>
        <begin position="215"/>
        <end position="234"/>
    </location>
</feature>
<gene>
    <name evidence="2" type="ORF">F4559_002317</name>
</gene>
<dbReference type="Proteomes" id="UP000542674">
    <property type="component" value="Unassembled WGS sequence"/>
</dbReference>
<keyword evidence="3" id="KW-1185">Reference proteome</keyword>
<keyword evidence="1" id="KW-1133">Transmembrane helix</keyword>
<evidence type="ECO:0000256" key="1">
    <source>
        <dbReference type="SAM" id="Phobius"/>
    </source>
</evidence>
<name>A0A7W7T1R9_9PSEU</name>
<comment type="caution">
    <text evidence="2">The sequence shown here is derived from an EMBL/GenBank/DDBJ whole genome shotgun (WGS) entry which is preliminary data.</text>
</comment>
<feature type="transmembrane region" description="Helical" evidence="1">
    <location>
        <begin position="102"/>
        <end position="122"/>
    </location>
</feature>
<feature type="transmembrane region" description="Helical" evidence="1">
    <location>
        <begin position="175"/>
        <end position="195"/>
    </location>
</feature>
<feature type="transmembrane region" description="Helical" evidence="1">
    <location>
        <begin position="142"/>
        <end position="163"/>
    </location>
</feature>
<dbReference type="AlphaFoldDB" id="A0A7W7T1R9"/>
<dbReference type="EMBL" id="JACHJS010000001">
    <property type="protein sequence ID" value="MBB4964958.1"/>
    <property type="molecule type" value="Genomic_DNA"/>
</dbReference>
<sequence length="247" mass="24951">MSDYKNLLLRGVGAGGVSGLLAGLVGFFVVEVPIKAALAVEEARSAAEPVEEGGHEHGELVSRGVQEYGGVLAAVIVGIAIGALFATAYAASRRWLPAASPYARSVALSAAAFGAAALLPAVKYPANPPGVGDPETVGVRTLTYLLLIAAGLLVAYGAGYLATRLGHLAAPVRSAAVAVAVVVAVVVILVAFPATPDSVPADIPAGLLWEFRLKSLAETATLWLGLGVVFGLLVDPAVRRAKVASAV</sequence>
<evidence type="ECO:0000313" key="3">
    <source>
        <dbReference type="Proteomes" id="UP000542674"/>
    </source>
</evidence>
<organism evidence="2 3">
    <name type="scientific">Saccharothrix violaceirubra</name>
    <dbReference type="NCBI Taxonomy" id="413306"/>
    <lineage>
        <taxon>Bacteria</taxon>
        <taxon>Bacillati</taxon>
        <taxon>Actinomycetota</taxon>
        <taxon>Actinomycetes</taxon>
        <taxon>Pseudonocardiales</taxon>
        <taxon>Pseudonocardiaceae</taxon>
        <taxon>Saccharothrix</taxon>
    </lineage>
</organism>